<dbReference type="Proteomes" id="UP000462362">
    <property type="component" value="Unassembled WGS sequence"/>
</dbReference>
<proteinExistence type="predicted"/>
<evidence type="ECO:0000313" key="1">
    <source>
        <dbReference type="EMBL" id="MTU44238.1"/>
    </source>
</evidence>
<reference evidence="1 2" key="1">
    <citation type="journal article" date="2019" name="Nat. Med.">
        <title>A library of human gut bacterial isolates paired with longitudinal multiomics data enables mechanistic microbiome research.</title>
        <authorList>
            <person name="Poyet M."/>
            <person name="Groussin M."/>
            <person name="Gibbons S.M."/>
            <person name="Avila-Pacheco J."/>
            <person name="Jiang X."/>
            <person name="Kearney S.M."/>
            <person name="Perrotta A.R."/>
            <person name="Berdy B."/>
            <person name="Zhao S."/>
            <person name="Lieberman T.D."/>
            <person name="Swanson P.K."/>
            <person name="Smith M."/>
            <person name="Roesemann S."/>
            <person name="Alexander J.E."/>
            <person name="Rich S.A."/>
            <person name="Livny J."/>
            <person name="Vlamakis H."/>
            <person name="Clish C."/>
            <person name="Bullock K."/>
            <person name="Deik A."/>
            <person name="Scott J."/>
            <person name="Pierce K.A."/>
            <person name="Xavier R.J."/>
            <person name="Alm E.J."/>
        </authorList>
    </citation>
    <scope>NUCLEOTIDE SEQUENCE [LARGE SCALE GENOMIC DNA]</scope>
    <source>
        <strain evidence="1 2">BIOML-A2</strain>
    </source>
</reference>
<evidence type="ECO:0000313" key="2">
    <source>
        <dbReference type="Proteomes" id="UP000462362"/>
    </source>
</evidence>
<gene>
    <name evidence="1" type="ORF">GMD42_11630</name>
</gene>
<name>A0A6I3S3Z3_9BURK</name>
<dbReference type="EMBL" id="WNCL01000055">
    <property type="protein sequence ID" value="MTU44238.1"/>
    <property type="molecule type" value="Genomic_DNA"/>
</dbReference>
<accession>A0A6I3S3Z3</accession>
<protein>
    <submittedName>
        <fullName evidence="1">Uncharacterized protein</fullName>
    </submittedName>
</protein>
<comment type="caution">
    <text evidence="1">The sequence shown here is derived from an EMBL/GenBank/DDBJ whole genome shotgun (WGS) entry which is preliminary data.</text>
</comment>
<organism evidence="1 2">
    <name type="scientific">Parasutterella excrementihominis</name>
    <dbReference type="NCBI Taxonomy" id="487175"/>
    <lineage>
        <taxon>Bacteria</taxon>
        <taxon>Pseudomonadati</taxon>
        <taxon>Pseudomonadota</taxon>
        <taxon>Betaproteobacteria</taxon>
        <taxon>Burkholderiales</taxon>
        <taxon>Sutterellaceae</taxon>
        <taxon>Parasutterella</taxon>
    </lineage>
</organism>
<dbReference type="AlphaFoldDB" id="A0A6I3S3Z3"/>
<dbReference type="RefSeq" id="WP_149879682.1">
    <property type="nucleotide sequence ID" value="NZ_CAUAWW010000019.1"/>
</dbReference>
<sequence>MNTILKISLLASLCFSFNCIAALPSDPKQLSFEELANVVDDFQLRREDCQLLQLTAIANKFLNLKVTKKVSSQKANPYITKVNQQIKDCKKARLAHFGE</sequence>